<reference evidence="3 4" key="2">
    <citation type="journal article" date="2010" name="Stand. Genomic Sci.">
        <title>Complete genome sequence of Desulfohalobium retbaense type strain (HR(100)).</title>
        <authorList>
            <person name="Spring S."/>
            <person name="Nolan M."/>
            <person name="Lapidus A."/>
            <person name="Glavina Del Rio T."/>
            <person name="Copeland A."/>
            <person name="Tice H."/>
            <person name="Cheng J.F."/>
            <person name="Lucas S."/>
            <person name="Land M."/>
            <person name="Chen F."/>
            <person name="Bruce D."/>
            <person name="Goodwin L."/>
            <person name="Pitluck S."/>
            <person name="Ivanova N."/>
            <person name="Mavromatis K."/>
            <person name="Mikhailova N."/>
            <person name="Pati A."/>
            <person name="Chen A."/>
            <person name="Palaniappan K."/>
            <person name="Hauser L."/>
            <person name="Chang Y.J."/>
            <person name="Jeffries C.D."/>
            <person name="Munk C."/>
            <person name="Kiss H."/>
            <person name="Chain P."/>
            <person name="Han C."/>
            <person name="Brettin T."/>
            <person name="Detter J.C."/>
            <person name="Schuler E."/>
            <person name="Goker M."/>
            <person name="Rohde M."/>
            <person name="Bristow J."/>
            <person name="Eisen J.A."/>
            <person name="Markowitz V."/>
            <person name="Hugenholtz P."/>
            <person name="Kyrpides N.C."/>
            <person name="Klenk H.P."/>
        </authorList>
    </citation>
    <scope>NUCLEOTIDE SEQUENCE [LARGE SCALE GENOMIC DNA]</scope>
    <source>
        <strain evidence="4">ATCC 49802 / DSM 20745 / S 6022</strain>
    </source>
</reference>
<dbReference type="KEGG" id="sti:Sthe_3140"/>
<feature type="transmembrane region" description="Helical" evidence="1">
    <location>
        <begin position="108"/>
        <end position="127"/>
    </location>
</feature>
<protein>
    <submittedName>
        <fullName evidence="3">Endonuclease/exonuclease/phosphatase</fullName>
    </submittedName>
</protein>
<keyword evidence="4" id="KW-1185">Reference proteome</keyword>
<feature type="transmembrane region" description="Helical" evidence="1">
    <location>
        <begin position="21"/>
        <end position="50"/>
    </location>
</feature>
<dbReference type="Gene3D" id="3.60.10.10">
    <property type="entry name" value="Endonuclease/exonuclease/phosphatase"/>
    <property type="match status" value="1"/>
</dbReference>
<dbReference type="RefSeq" id="WP_012873575.1">
    <property type="nucleotide sequence ID" value="NC_013524.1"/>
</dbReference>
<dbReference type="InterPro" id="IPR005135">
    <property type="entry name" value="Endo/exonuclease/phosphatase"/>
</dbReference>
<feature type="transmembrane region" description="Helical" evidence="1">
    <location>
        <begin position="344"/>
        <end position="361"/>
    </location>
</feature>
<feature type="transmembrane region" description="Helical" evidence="1">
    <location>
        <begin position="373"/>
        <end position="394"/>
    </location>
</feature>
<feature type="transmembrane region" description="Helical" evidence="1">
    <location>
        <begin position="56"/>
        <end position="76"/>
    </location>
</feature>
<name>D1C9P7_SPHTD</name>
<feature type="transmembrane region" description="Helical" evidence="1">
    <location>
        <begin position="164"/>
        <end position="184"/>
    </location>
</feature>
<keyword evidence="1" id="KW-0472">Membrane</keyword>
<dbReference type="Proteomes" id="UP000002027">
    <property type="component" value="Chromosome 2"/>
</dbReference>
<evidence type="ECO:0000313" key="3">
    <source>
        <dbReference type="EMBL" id="ACZ40540.1"/>
    </source>
</evidence>
<feature type="transmembrane region" description="Helical" evidence="1">
    <location>
        <begin position="196"/>
        <end position="218"/>
    </location>
</feature>
<feature type="transmembrane region" description="Helical" evidence="1">
    <location>
        <begin position="282"/>
        <end position="306"/>
    </location>
</feature>
<dbReference type="InterPro" id="IPR036691">
    <property type="entry name" value="Endo/exonu/phosph_ase_sf"/>
</dbReference>
<dbReference type="PANTHER" id="PTHR14859">
    <property type="entry name" value="CALCOFLUOR WHITE HYPERSENSITIVE PROTEIN PRECURSOR"/>
    <property type="match status" value="1"/>
</dbReference>
<dbReference type="InParanoid" id="D1C9P7"/>
<dbReference type="EMBL" id="CP001824">
    <property type="protein sequence ID" value="ACZ40540.1"/>
    <property type="molecule type" value="Genomic_DNA"/>
</dbReference>
<evidence type="ECO:0000256" key="1">
    <source>
        <dbReference type="SAM" id="Phobius"/>
    </source>
</evidence>
<reference evidence="4" key="1">
    <citation type="submission" date="2009-11" db="EMBL/GenBank/DDBJ databases">
        <title>The complete chromosome 2 of Sphaerobacter thermophilus DSM 20745.</title>
        <authorList>
            <person name="Lucas S."/>
            <person name="Copeland A."/>
            <person name="Lapidus A."/>
            <person name="Glavina del Rio T."/>
            <person name="Dalin E."/>
            <person name="Tice H."/>
            <person name="Bruce D."/>
            <person name="Goodwin L."/>
            <person name="Pitluck S."/>
            <person name="Kyrpides N."/>
            <person name="Mavromatis K."/>
            <person name="Ivanova N."/>
            <person name="Mikhailova N."/>
            <person name="LaButti K.M."/>
            <person name="Clum A."/>
            <person name="Sun H.I."/>
            <person name="Brettin T."/>
            <person name="Detter J.C."/>
            <person name="Han C."/>
            <person name="Larimer F."/>
            <person name="Land M."/>
            <person name="Hauser L."/>
            <person name="Markowitz V."/>
            <person name="Cheng J.F."/>
            <person name="Hugenholtz P."/>
            <person name="Woyke T."/>
            <person name="Wu D."/>
            <person name="Steenblock K."/>
            <person name="Schneider S."/>
            <person name="Pukall R."/>
            <person name="Goeker M."/>
            <person name="Klenk H.P."/>
            <person name="Eisen J.A."/>
        </authorList>
    </citation>
    <scope>NUCLEOTIDE SEQUENCE [LARGE SCALE GENOMIC DNA]</scope>
    <source>
        <strain evidence="4">ATCC 49802 / DSM 20745 / S 6022</strain>
    </source>
</reference>
<dbReference type="OrthoDB" id="155529at2"/>
<dbReference type="Pfam" id="PF03372">
    <property type="entry name" value="Exo_endo_phos"/>
    <property type="match status" value="1"/>
</dbReference>
<dbReference type="eggNOG" id="COG3568">
    <property type="taxonomic scope" value="Bacteria"/>
</dbReference>
<evidence type="ECO:0000259" key="2">
    <source>
        <dbReference type="Pfam" id="PF03372"/>
    </source>
</evidence>
<sequence length="635" mass="66573">MTATLTPRSLRSSAPSPERSLLAGVVLAALATTVMVGAMRVFVSYMVFVIDQANRGTLAAVAVGVFLSVGLGGPLIRVVGARQALLGTAGALALARLLLQFWDAPVPRLVLGAATIIAWGWLTLSLITLDRRAVAFGLPAGLALDLGIRIARGTVDLPWLPGPGAHVVTVVLLLTLLWSAVAVARAASDTPTPGAALPLLAIGPALALFHLQIGNLGVAETRLDLDLPGAGATLALGAIVGLVVSGVVASQSERRSRLSSAAVLAIVVAVGFWLAWNAEGWALVGAGLVTTGAASLPLVTLALLAPTPRERASLRADTAAFTGGMLLQVGIIFAYYTFSGRPGLIWPAVLLLAAGAIAAAAPRAHRPPARVSAVPSVTLGIAGLLTLACGWSWLGTEDVTAGPPLGPDITVITYNIQNGFSIDNYFALDALARTIEEVHPDVVVLQEVSRGWLVSSGVDELRWFSHRLGMPYVFGTNADDGIWGNAILTRAPILEVAHRQYTTTQNLKRGVIGVRLATERGDLWVFGTHLDDPTEAGQVRMTQVTELIDFWGGRTPALLLGDLNAEPDSEVLQALAEAGFVDLGEVLGPEAWTSEDHRRIDYILATTGIELRDIEILDSRASDHRPVVARLTIGP</sequence>
<dbReference type="GO" id="GO:0004527">
    <property type="term" value="F:exonuclease activity"/>
    <property type="evidence" value="ECO:0007669"/>
    <property type="project" value="UniProtKB-KW"/>
</dbReference>
<dbReference type="AlphaFoldDB" id="D1C9P7"/>
<accession>D1C9P7</accession>
<dbReference type="STRING" id="479434.Sthe_3140"/>
<keyword evidence="1" id="KW-0812">Transmembrane</keyword>
<feature type="transmembrane region" description="Helical" evidence="1">
    <location>
        <begin position="134"/>
        <end position="152"/>
    </location>
</feature>
<dbReference type="GO" id="GO:0004519">
    <property type="term" value="F:endonuclease activity"/>
    <property type="evidence" value="ECO:0007669"/>
    <property type="project" value="UniProtKB-KW"/>
</dbReference>
<dbReference type="InterPro" id="IPR051916">
    <property type="entry name" value="GPI-anchor_lipid_remodeler"/>
</dbReference>
<keyword evidence="3" id="KW-0378">Hydrolase</keyword>
<feature type="transmembrane region" description="Helical" evidence="1">
    <location>
        <begin position="230"/>
        <end position="249"/>
    </location>
</feature>
<keyword evidence="3" id="KW-0540">Nuclease</keyword>
<evidence type="ECO:0000313" key="4">
    <source>
        <dbReference type="Proteomes" id="UP000002027"/>
    </source>
</evidence>
<feature type="transmembrane region" description="Helical" evidence="1">
    <location>
        <begin position="258"/>
        <end position="276"/>
    </location>
</feature>
<proteinExistence type="predicted"/>
<dbReference type="HOGENOM" id="CLU_410892_0_0_0"/>
<dbReference type="GO" id="GO:0006506">
    <property type="term" value="P:GPI anchor biosynthetic process"/>
    <property type="evidence" value="ECO:0007669"/>
    <property type="project" value="TreeGrafter"/>
</dbReference>
<organism evidence="3 4">
    <name type="scientific">Sphaerobacter thermophilus (strain ATCC 49802 / DSM 20745 / KCCM 41009 / NCIMB 13125 / S 6022)</name>
    <dbReference type="NCBI Taxonomy" id="479434"/>
    <lineage>
        <taxon>Bacteria</taxon>
        <taxon>Pseudomonadati</taxon>
        <taxon>Thermomicrobiota</taxon>
        <taxon>Thermomicrobia</taxon>
        <taxon>Sphaerobacterales</taxon>
        <taxon>Sphaerobacterineae</taxon>
        <taxon>Sphaerobacteraceae</taxon>
        <taxon>Sphaerobacter</taxon>
    </lineage>
</organism>
<keyword evidence="3" id="KW-0255">Endonuclease</keyword>
<dbReference type="GO" id="GO:0016020">
    <property type="term" value="C:membrane"/>
    <property type="evidence" value="ECO:0007669"/>
    <property type="project" value="GOC"/>
</dbReference>
<dbReference type="PANTHER" id="PTHR14859:SF1">
    <property type="entry name" value="PGAP2-INTERACTING PROTEIN"/>
    <property type="match status" value="1"/>
</dbReference>
<feature type="domain" description="Endonuclease/exonuclease/phosphatase" evidence="2">
    <location>
        <begin position="412"/>
        <end position="624"/>
    </location>
</feature>
<keyword evidence="1" id="KW-1133">Transmembrane helix</keyword>
<gene>
    <name evidence="3" type="ordered locus">Sthe_3140</name>
</gene>
<dbReference type="SUPFAM" id="SSF56219">
    <property type="entry name" value="DNase I-like"/>
    <property type="match status" value="1"/>
</dbReference>
<feature type="transmembrane region" description="Helical" evidence="1">
    <location>
        <begin position="318"/>
        <end position="338"/>
    </location>
</feature>
<keyword evidence="3" id="KW-0269">Exonuclease</keyword>
<feature type="transmembrane region" description="Helical" evidence="1">
    <location>
        <begin position="83"/>
        <end position="102"/>
    </location>
</feature>